<protein>
    <submittedName>
        <fullName evidence="2">Uncharacterized protein</fullName>
    </submittedName>
</protein>
<reference evidence="2 3" key="1">
    <citation type="journal article" date="2009" name="Appl. Environ. Microbiol.">
        <title>Three genomes from the phylum Acidobacteria provide insight into the lifestyles of these microorganisms in soils.</title>
        <authorList>
            <person name="Ward N.L."/>
            <person name="Challacombe J.F."/>
            <person name="Janssen P.H."/>
            <person name="Henrissat B."/>
            <person name="Coutinho P.M."/>
            <person name="Wu M."/>
            <person name="Xie G."/>
            <person name="Haft D.H."/>
            <person name="Sait M."/>
            <person name="Badger J."/>
            <person name="Barabote R.D."/>
            <person name="Bradley B."/>
            <person name="Brettin T.S."/>
            <person name="Brinkac L.M."/>
            <person name="Bruce D."/>
            <person name="Creasy T."/>
            <person name="Daugherty S.C."/>
            <person name="Davidsen T.M."/>
            <person name="DeBoy R.T."/>
            <person name="Detter J.C."/>
            <person name="Dodson R.J."/>
            <person name="Durkin A.S."/>
            <person name="Ganapathy A."/>
            <person name="Gwinn-Giglio M."/>
            <person name="Han C.S."/>
            <person name="Khouri H."/>
            <person name="Kiss H."/>
            <person name="Kothari S.P."/>
            <person name="Madupu R."/>
            <person name="Nelson K.E."/>
            <person name="Nelson W.C."/>
            <person name="Paulsen I."/>
            <person name="Penn K."/>
            <person name="Ren Q."/>
            <person name="Rosovitz M.J."/>
            <person name="Selengut J.D."/>
            <person name="Shrivastava S."/>
            <person name="Sullivan S.A."/>
            <person name="Tapia R."/>
            <person name="Thompson L.S."/>
            <person name="Watkins K.L."/>
            <person name="Yang Q."/>
            <person name="Yu C."/>
            <person name="Zafar N."/>
            <person name="Zhou L."/>
            <person name="Kuske C.R."/>
        </authorList>
    </citation>
    <scope>NUCLEOTIDE SEQUENCE [LARGE SCALE GENOMIC DNA]</scope>
    <source>
        <strain evidence="2 3">Ellin345</strain>
    </source>
</reference>
<keyword evidence="3" id="KW-1185">Reference proteome</keyword>
<dbReference type="OrthoDB" id="120204at2"/>
<dbReference type="PROSITE" id="PS51257">
    <property type="entry name" value="PROKAR_LIPOPROTEIN"/>
    <property type="match status" value="1"/>
</dbReference>
<evidence type="ECO:0000313" key="3">
    <source>
        <dbReference type="Proteomes" id="UP000002432"/>
    </source>
</evidence>
<dbReference type="HOGENOM" id="CLU_1568695_0_0_0"/>
<evidence type="ECO:0000256" key="1">
    <source>
        <dbReference type="SAM" id="SignalP"/>
    </source>
</evidence>
<organism evidence="2 3">
    <name type="scientific">Koribacter versatilis (strain Ellin345)</name>
    <dbReference type="NCBI Taxonomy" id="204669"/>
    <lineage>
        <taxon>Bacteria</taxon>
        <taxon>Pseudomonadati</taxon>
        <taxon>Acidobacteriota</taxon>
        <taxon>Terriglobia</taxon>
        <taxon>Terriglobales</taxon>
        <taxon>Candidatus Korobacteraceae</taxon>
        <taxon>Candidatus Korobacter</taxon>
    </lineage>
</organism>
<dbReference type="RefSeq" id="WP_011525197.1">
    <property type="nucleotide sequence ID" value="NC_008009.1"/>
</dbReference>
<feature type="signal peptide" evidence="1">
    <location>
        <begin position="1"/>
        <end position="22"/>
    </location>
</feature>
<sequence length="170" mass="19244">MKRIVSLAIFAAFLACALPLHAEDEFNTAVHRLSDKLGHRPMRIPFLGAILFFTPARSTHLKLATWEDIDAHLSLEDLEASLQGSLGSEWHPFVKVNSRKSHECTLIYARAVGNDMRLMVINAEAHEVEVIEMDLTKKLQELWLADARHEAKHKNYAGDEKHDDEKHDGA</sequence>
<dbReference type="EMBL" id="CP000360">
    <property type="protein sequence ID" value="ABF43400.1"/>
    <property type="molecule type" value="Genomic_DNA"/>
</dbReference>
<evidence type="ECO:0000313" key="2">
    <source>
        <dbReference type="EMBL" id="ABF43400.1"/>
    </source>
</evidence>
<dbReference type="KEGG" id="aba:Acid345_4400"/>
<name>Q1IIA0_KORVE</name>
<accession>Q1IIA0</accession>
<feature type="chain" id="PRO_5004191018" evidence="1">
    <location>
        <begin position="23"/>
        <end position="170"/>
    </location>
</feature>
<proteinExistence type="predicted"/>
<dbReference type="Proteomes" id="UP000002432">
    <property type="component" value="Chromosome"/>
</dbReference>
<dbReference type="AlphaFoldDB" id="Q1IIA0"/>
<gene>
    <name evidence="2" type="ordered locus">Acid345_4400</name>
</gene>
<dbReference type="STRING" id="204669.Acid345_4400"/>
<dbReference type="EnsemblBacteria" id="ABF43400">
    <property type="protein sequence ID" value="ABF43400"/>
    <property type="gene ID" value="Acid345_4400"/>
</dbReference>
<keyword evidence="1" id="KW-0732">Signal</keyword>
<dbReference type="eggNOG" id="ENOG5033ACV">
    <property type="taxonomic scope" value="Bacteria"/>
</dbReference>